<evidence type="ECO:0000259" key="11">
    <source>
        <dbReference type="PROSITE" id="PS50850"/>
    </source>
</evidence>
<evidence type="ECO:0000256" key="8">
    <source>
        <dbReference type="ARBA" id="ARBA00023136"/>
    </source>
</evidence>
<keyword evidence="4" id="KW-0997">Cell inner membrane</keyword>
<evidence type="ECO:0000256" key="6">
    <source>
        <dbReference type="ARBA" id="ARBA00022847"/>
    </source>
</evidence>
<dbReference type="PROSITE" id="PS50850">
    <property type="entry name" value="MFS"/>
    <property type="match status" value="1"/>
</dbReference>
<proteinExistence type="inferred from homology"/>
<feature type="transmembrane region" description="Helical" evidence="10">
    <location>
        <begin position="137"/>
        <end position="155"/>
    </location>
</feature>
<feature type="transmembrane region" description="Helical" evidence="10">
    <location>
        <begin position="71"/>
        <end position="88"/>
    </location>
</feature>
<sequence>MNITTRLKMMYFMQYFIWGSWLVTLGAYMINTLHFTGSDVGMVYSSKGLAAIVMPSLVGIIADKWLRADRAYVICHLVCAVALCYAAQVNEPGLMFWVMLVNAMAFMPTIALSNTICYSCLELAGLDTVSHFPRVRVYGTVGFIAAMWAISLMGAELSSVQLYIAAAASLLLALYSLTLPAIPVAKQKTAASLASKLGLNAFILFKQPRMAVFFLFAMLLGAVLQITNTFGSPFLHDFARNPAYAESFIVKYPSILLSVSQMSEVIFILTIPYFLGRFGIKAVMLMSMVAWMLRFGLFAFGDPSATGFVLLMLSMIVYGCAFDFFNISGSVFVEQEVSADIRASAQGLFMTTVNGIGAYFGSVLSGMAVDYFSVDGVKDWQTIWLVFAAYALALAVVFYFSFNYHHSCKNSEMRTVAH</sequence>
<feature type="domain" description="Major facilitator superfamily (MFS) profile" evidence="11">
    <location>
        <begin position="209"/>
        <end position="418"/>
    </location>
</feature>
<dbReference type="GO" id="GO:0015212">
    <property type="term" value="F:cytidine transmembrane transporter activity"/>
    <property type="evidence" value="ECO:0007669"/>
    <property type="project" value="TreeGrafter"/>
</dbReference>
<feature type="transmembrane region" description="Helical" evidence="10">
    <location>
        <begin position="307"/>
        <end position="327"/>
    </location>
</feature>
<evidence type="ECO:0000313" key="13">
    <source>
        <dbReference type="Proteomes" id="UP000033354"/>
    </source>
</evidence>
<keyword evidence="8 10" id="KW-0472">Membrane</keyword>
<dbReference type="NCBIfam" id="TIGR00889">
    <property type="entry name" value="2A0110"/>
    <property type="match status" value="1"/>
</dbReference>
<feature type="transmembrane region" description="Helical" evidence="10">
    <location>
        <begin position="282"/>
        <end position="301"/>
    </location>
</feature>
<dbReference type="GO" id="GO:0005886">
    <property type="term" value="C:plasma membrane"/>
    <property type="evidence" value="ECO:0007669"/>
    <property type="project" value="UniProtKB-SubCell"/>
</dbReference>
<feature type="transmembrane region" description="Helical" evidence="10">
    <location>
        <begin position="212"/>
        <end position="235"/>
    </location>
</feature>
<keyword evidence="7 10" id="KW-1133">Transmembrane helix</keyword>
<dbReference type="FunFam" id="1.20.1250.20:FF:000012">
    <property type="entry name" value="Nucleoside permease NupG"/>
    <property type="match status" value="1"/>
</dbReference>
<comment type="similarity">
    <text evidence="9">Belongs to the major facilitator superfamily. Nucleoside:H(+) symporter (NHS) (TC 2.A.1.10) family.</text>
</comment>
<evidence type="ECO:0000256" key="2">
    <source>
        <dbReference type="ARBA" id="ARBA00022448"/>
    </source>
</evidence>
<dbReference type="Pfam" id="PF03825">
    <property type="entry name" value="Nuc_H_symport"/>
    <property type="match status" value="1"/>
</dbReference>
<evidence type="ECO:0000256" key="7">
    <source>
        <dbReference type="ARBA" id="ARBA00022989"/>
    </source>
</evidence>
<keyword evidence="13" id="KW-1185">Reference proteome</keyword>
<feature type="transmembrane region" description="Helical" evidence="10">
    <location>
        <begin position="12"/>
        <end position="30"/>
    </location>
</feature>
<organism evidence="12 13">
    <name type="scientific">Enterobacter chengduensis</name>
    <dbReference type="NCBI Taxonomy" id="2494701"/>
    <lineage>
        <taxon>Bacteria</taxon>
        <taxon>Pseudomonadati</taxon>
        <taxon>Pseudomonadota</taxon>
        <taxon>Gammaproteobacteria</taxon>
        <taxon>Enterobacterales</taxon>
        <taxon>Enterobacteriaceae</taxon>
        <taxon>Enterobacter</taxon>
        <taxon>Enterobacter cloacae complex</taxon>
    </lineage>
</organism>
<feature type="transmembrane region" description="Helical" evidence="10">
    <location>
        <begin position="42"/>
        <end position="62"/>
    </location>
</feature>
<dbReference type="GO" id="GO:0015213">
    <property type="term" value="F:uridine transmembrane transporter activity"/>
    <property type="evidence" value="ECO:0007669"/>
    <property type="project" value="TreeGrafter"/>
</dbReference>
<dbReference type="PANTHER" id="PTHR23522:SF9">
    <property type="entry name" value="XANTHOSINE PERMEASE"/>
    <property type="match status" value="1"/>
</dbReference>
<comment type="subcellular location">
    <subcellularLocation>
        <location evidence="1">Cell inner membrane</location>
        <topology evidence="1">Multi-pass membrane protein</topology>
    </subcellularLocation>
</comment>
<dbReference type="AlphaFoldDB" id="A0AAW3HBT8"/>
<dbReference type="InterPro" id="IPR020846">
    <property type="entry name" value="MFS_dom"/>
</dbReference>
<dbReference type="GO" id="GO:0015293">
    <property type="term" value="F:symporter activity"/>
    <property type="evidence" value="ECO:0007669"/>
    <property type="project" value="UniProtKB-KW"/>
</dbReference>
<dbReference type="PANTHER" id="PTHR23522">
    <property type="entry name" value="BLL5896 PROTEIN"/>
    <property type="match status" value="1"/>
</dbReference>
<dbReference type="Gene3D" id="1.20.1250.20">
    <property type="entry name" value="MFS general substrate transporter like domains"/>
    <property type="match status" value="2"/>
</dbReference>
<keyword evidence="2" id="KW-0813">Transport</keyword>
<evidence type="ECO:0000256" key="4">
    <source>
        <dbReference type="ARBA" id="ARBA00022519"/>
    </source>
</evidence>
<evidence type="ECO:0000313" key="12">
    <source>
        <dbReference type="EMBL" id="KJX29300.1"/>
    </source>
</evidence>
<evidence type="ECO:0000256" key="3">
    <source>
        <dbReference type="ARBA" id="ARBA00022475"/>
    </source>
</evidence>
<keyword evidence="5 10" id="KW-0812">Transmembrane</keyword>
<dbReference type="CDD" id="cd06177">
    <property type="entry name" value="MFS_NHS"/>
    <property type="match status" value="1"/>
</dbReference>
<dbReference type="Proteomes" id="UP000033354">
    <property type="component" value="Unassembled WGS sequence"/>
</dbReference>
<name>A0AAW3HBT8_9ENTR</name>
<evidence type="ECO:0000256" key="1">
    <source>
        <dbReference type="ARBA" id="ARBA00004429"/>
    </source>
</evidence>
<dbReference type="FunFam" id="1.20.1250.20:FF:000015">
    <property type="entry name" value="Nucleoside permease NupG"/>
    <property type="match status" value="1"/>
</dbReference>
<feature type="transmembrane region" description="Helical" evidence="10">
    <location>
        <begin position="161"/>
        <end position="182"/>
    </location>
</feature>
<dbReference type="InterPro" id="IPR036259">
    <property type="entry name" value="MFS_trans_sf"/>
</dbReference>
<evidence type="ECO:0000256" key="9">
    <source>
        <dbReference type="ARBA" id="ARBA00061021"/>
    </source>
</evidence>
<feature type="transmembrane region" description="Helical" evidence="10">
    <location>
        <begin position="94"/>
        <end position="116"/>
    </location>
</feature>
<dbReference type="GeneID" id="63143496"/>
<feature type="transmembrane region" description="Helical" evidence="10">
    <location>
        <begin position="348"/>
        <end position="369"/>
    </location>
</feature>
<keyword evidence="6" id="KW-0769">Symport</keyword>
<comment type="caution">
    <text evidence="12">The sequence shown here is derived from an EMBL/GenBank/DDBJ whole genome shotgun (WGS) entry which is preliminary data.</text>
</comment>
<protein>
    <submittedName>
        <fullName evidence="12">Nucleoside permease</fullName>
    </submittedName>
</protein>
<feature type="transmembrane region" description="Helical" evidence="10">
    <location>
        <begin position="255"/>
        <end position="275"/>
    </location>
</feature>
<dbReference type="EMBL" id="JZKT01000052">
    <property type="protein sequence ID" value="KJX29300.1"/>
    <property type="molecule type" value="Genomic_DNA"/>
</dbReference>
<accession>A0AAW3HBT8</accession>
<keyword evidence="3" id="KW-1003">Cell membrane</keyword>
<reference evidence="12 13" key="1">
    <citation type="submission" date="2015-02" db="EMBL/GenBank/DDBJ databases">
        <authorList>
            <person name="Adams M."/>
            <person name="Sutton G."/>
            <person name="Nelson K."/>
            <person name="Bonomo R."/>
            <person name="McCorrison J."/>
            <person name="Sanka R."/>
            <person name="Brinkac L."/>
            <person name="Nierman W."/>
        </authorList>
    </citation>
    <scope>NUCLEOTIDE SEQUENCE [LARGE SCALE GENOMIC DNA]</scope>
    <source>
        <strain evidence="12 13">CIDEIMsCOL9</strain>
    </source>
</reference>
<evidence type="ECO:0000256" key="10">
    <source>
        <dbReference type="SAM" id="Phobius"/>
    </source>
</evidence>
<dbReference type="RefSeq" id="WP_032643465.1">
    <property type="nucleotide sequence ID" value="NZ_CP043318.1"/>
</dbReference>
<feature type="transmembrane region" description="Helical" evidence="10">
    <location>
        <begin position="381"/>
        <end position="404"/>
    </location>
</feature>
<evidence type="ECO:0000256" key="5">
    <source>
        <dbReference type="ARBA" id="ARBA00022692"/>
    </source>
</evidence>
<dbReference type="InterPro" id="IPR004740">
    <property type="entry name" value="Nuc_H_symport"/>
</dbReference>
<dbReference type="SUPFAM" id="SSF103473">
    <property type="entry name" value="MFS general substrate transporter"/>
    <property type="match status" value="1"/>
</dbReference>
<gene>
    <name evidence="12" type="ORF">SG71_23020</name>
</gene>